<gene>
    <name evidence="1" type="ORF">KFE25_011589</name>
</gene>
<dbReference type="InterPro" id="IPR029063">
    <property type="entry name" value="SAM-dependent_MTases_sf"/>
</dbReference>
<dbReference type="EMBL" id="JAGTXO010000022">
    <property type="protein sequence ID" value="KAG8462139.1"/>
    <property type="molecule type" value="Genomic_DNA"/>
</dbReference>
<sequence length="212" mass="23637">MAPADAIAARYATLCTRPSDIHEHLPTLRAYAERVDSIVEMGVRGVVSTWALLSGLTSGGGGAGKLLIGVDIEPCAYEEPARAGRELGVDVRFVQGNSISVDVPERDLLFIDTWHVYGHLRRELAAHHAKTRKWIVLHDTTVDADVGESIRCRRDIAEQMRVSGYPRAEIERGLWPAVEEFLAERREWTLEKRFVNNNGLTVLAKRGAEARR</sequence>
<name>A0A8J5XKD9_DIALT</name>
<protein>
    <submittedName>
        <fullName evidence="1">Uncharacterized protein</fullName>
    </submittedName>
</protein>
<dbReference type="OrthoDB" id="10541131at2759"/>
<reference evidence="1" key="1">
    <citation type="submission" date="2021-05" db="EMBL/GenBank/DDBJ databases">
        <title>The genome of the haptophyte Pavlova lutheri (Diacronema luteri, Pavlovales) - a model for lipid biosynthesis in eukaryotic algae.</title>
        <authorList>
            <person name="Hulatt C.J."/>
            <person name="Posewitz M.C."/>
        </authorList>
    </citation>
    <scope>NUCLEOTIDE SEQUENCE</scope>
    <source>
        <strain evidence="1">NIVA-4/92</strain>
    </source>
</reference>
<accession>A0A8J5XKD9</accession>
<dbReference type="AlphaFoldDB" id="A0A8J5XKD9"/>
<proteinExistence type="predicted"/>
<dbReference type="Proteomes" id="UP000751190">
    <property type="component" value="Unassembled WGS sequence"/>
</dbReference>
<dbReference type="SUPFAM" id="SSF53335">
    <property type="entry name" value="S-adenosyl-L-methionine-dependent methyltransferases"/>
    <property type="match status" value="1"/>
</dbReference>
<dbReference type="Gene3D" id="3.40.50.150">
    <property type="entry name" value="Vaccinia Virus protein VP39"/>
    <property type="match status" value="1"/>
</dbReference>
<comment type="caution">
    <text evidence="1">The sequence shown here is derived from an EMBL/GenBank/DDBJ whole genome shotgun (WGS) entry which is preliminary data.</text>
</comment>
<organism evidence="1 2">
    <name type="scientific">Diacronema lutheri</name>
    <name type="common">Unicellular marine alga</name>
    <name type="synonym">Monochrysis lutheri</name>
    <dbReference type="NCBI Taxonomy" id="2081491"/>
    <lineage>
        <taxon>Eukaryota</taxon>
        <taxon>Haptista</taxon>
        <taxon>Haptophyta</taxon>
        <taxon>Pavlovophyceae</taxon>
        <taxon>Pavlovales</taxon>
        <taxon>Pavlovaceae</taxon>
        <taxon>Diacronema</taxon>
    </lineage>
</organism>
<keyword evidence="2" id="KW-1185">Reference proteome</keyword>
<evidence type="ECO:0000313" key="2">
    <source>
        <dbReference type="Proteomes" id="UP000751190"/>
    </source>
</evidence>
<evidence type="ECO:0000313" key="1">
    <source>
        <dbReference type="EMBL" id="KAG8462139.1"/>
    </source>
</evidence>